<gene>
    <name evidence="7" type="ORF">HNR60_004184</name>
</gene>
<dbReference type="NCBIfam" id="NF041359">
    <property type="entry name" value="GntG_guanitoxin"/>
    <property type="match status" value="1"/>
</dbReference>
<dbReference type="Gene3D" id="3.40.640.10">
    <property type="entry name" value="Type I PLP-dependent aspartate aminotransferase-like (Major domain)"/>
    <property type="match status" value="1"/>
</dbReference>
<dbReference type="Proteomes" id="UP000542353">
    <property type="component" value="Unassembled WGS sequence"/>
</dbReference>
<dbReference type="PANTHER" id="PTHR48097">
    <property type="entry name" value="L-THREONINE ALDOLASE-RELATED"/>
    <property type="match status" value="1"/>
</dbReference>
<dbReference type="RefSeq" id="WP_184261624.1">
    <property type="nucleotide sequence ID" value="NZ_JACHIH010000036.1"/>
</dbReference>
<dbReference type="AlphaFoldDB" id="A0A7W7Z7F2"/>
<dbReference type="PIRSF" id="PIRSF017617">
    <property type="entry name" value="Thr_aldolase"/>
    <property type="match status" value="1"/>
</dbReference>
<sequence length="371" mass="38581">MVYAPVLNEPGLPPIRINLLSDTQTRPSAAMRQAMAAAEVGDEQMGDDPTVTSLCQRVAALLGKEAAVFMPSGTMCNVAATLVHCRPGDEILAHDTAHLVALEGGAHAAFGGVQVKPLHGAHGQFAPELFRAALRPATRNQPRQTLVSVEQTANLGGGAVWKLSALEAIVEIAKANGLATHMDGARLLNACVATGISARAMAAGWDSVWLDFSKGLGAPLGAVLAGSRGFIDEVWRWKQRLGGAMRQAGICAAACHYALDHNVARLAEDHGNARALAAGLAKIPGIDVQPPETNMVFFDTGGAGLPSEAMVAALRRRGILACVMAGRIRTCTHLDVSAAMIAETLQAVGEILQAAVEPAVLSSPAPRRSVS</sequence>
<evidence type="ECO:0000256" key="4">
    <source>
        <dbReference type="ARBA" id="ARBA00022898"/>
    </source>
</evidence>
<dbReference type="PANTHER" id="PTHR48097:SF9">
    <property type="entry name" value="L-THREONINE ALDOLASE"/>
    <property type="match status" value="1"/>
</dbReference>
<evidence type="ECO:0000256" key="3">
    <source>
        <dbReference type="ARBA" id="ARBA00011881"/>
    </source>
</evidence>
<proteinExistence type="inferred from homology"/>
<dbReference type="GO" id="GO:0008732">
    <property type="term" value="F:L-allo-threonine aldolase activity"/>
    <property type="evidence" value="ECO:0007669"/>
    <property type="project" value="TreeGrafter"/>
</dbReference>
<comment type="cofactor">
    <cofactor evidence="1">
        <name>pyridoxal 5'-phosphate</name>
        <dbReference type="ChEBI" id="CHEBI:597326"/>
    </cofactor>
</comment>
<protein>
    <submittedName>
        <fullName evidence="7">Threonine aldolase</fullName>
        <ecNumber evidence="7">4.1.2.5</ecNumber>
    </submittedName>
</protein>
<keyword evidence="8" id="KW-1185">Reference proteome</keyword>
<dbReference type="InterPro" id="IPR015421">
    <property type="entry name" value="PyrdxlP-dep_Trfase_major"/>
</dbReference>
<accession>A0A7W7Z7F2</accession>
<dbReference type="InterPro" id="IPR015422">
    <property type="entry name" value="PyrdxlP-dep_Trfase_small"/>
</dbReference>
<feature type="modified residue" description="N6-(pyridoxal phosphate)lysine" evidence="5">
    <location>
        <position position="214"/>
    </location>
</feature>
<dbReference type="InterPro" id="IPR001597">
    <property type="entry name" value="ArAA_b-elim_lyase/Thr_aldolase"/>
</dbReference>
<evidence type="ECO:0000313" key="7">
    <source>
        <dbReference type="EMBL" id="MBB5049406.1"/>
    </source>
</evidence>
<dbReference type="GO" id="GO:0006567">
    <property type="term" value="P:L-threonine catabolic process"/>
    <property type="evidence" value="ECO:0007669"/>
    <property type="project" value="TreeGrafter"/>
</dbReference>
<dbReference type="InterPro" id="IPR015424">
    <property type="entry name" value="PyrdxlP-dep_Trfase"/>
</dbReference>
<comment type="similarity">
    <text evidence="2">Belongs to the threonine aldolase family.</text>
</comment>
<evidence type="ECO:0000256" key="5">
    <source>
        <dbReference type="PIRSR" id="PIRSR017617-1"/>
    </source>
</evidence>
<dbReference type="GO" id="GO:0006545">
    <property type="term" value="P:glycine biosynthetic process"/>
    <property type="evidence" value="ECO:0007669"/>
    <property type="project" value="TreeGrafter"/>
</dbReference>
<dbReference type="InterPro" id="IPR023603">
    <property type="entry name" value="Low_specificity_L-TA-like"/>
</dbReference>
<dbReference type="GO" id="GO:0005829">
    <property type="term" value="C:cytosol"/>
    <property type="evidence" value="ECO:0007669"/>
    <property type="project" value="TreeGrafter"/>
</dbReference>
<comment type="subunit">
    <text evidence="3">Homotetramer.</text>
</comment>
<comment type="caution">
    <text evidence="7">The sequence shown here is derived from an EMBL/GenBank/DDBJ whole genome shotgun (WGS) entry which is preliminary data.</text>
</comment>
<organism evidence="7 8">
    <name type="scientific">Rhodopseudomonas rhenobacensis</name>
    <dbReference type="NCBI Taxonomy" id="87461"/>
    <lineage>
        <taxon>Bacteria</taxon>
        <taxon>Pseudomonadati</taxon>
        <taxon>Pseudomonadota</taxon>
        <taxon>Alphaproteobacteria</taxon>
        <taxon>Hyphomicrobiales</taxon>
        <taxon>Nitrobacteraceae</taxon>
        <taxon>Rhodopseudomonas</taxon>
    </lineage>
</organism>
<keyword evidence="4" id="KW-0663">Pyridoxal phosphate</keyword>
<feature type="domain" description="Aromatic amino acid beta-eliminating lyase/threonine aldolase" evidence="6">
    <location>
        <begin position="18"/>
        <end position="299"/>
    </location>
</feature>
<dbReference type="FunFam" id="3.40.640.10:FF:000184">
    <property type="entry name" value="Putative threonine aldolase"/>
    <property type="match status" value="1"/>
</dbReference>
<evidence type="ECO:0000256" key="2">
    <source>
        <dbReference type="ARBA" id="ARBA00006966"/>
    </source>
</evidence>
<dbReference type="EC" id="4.1.2.5" evidence="7"/>
<evidence type="ECO:0000313" key="8">
    <source>
        <dbReference type="Proteomes" id="UP000542353"/>
    </source>
</evidence>
<dbReference type="Gene3D" id="3.90.1150.10">
    <property type="entry name" value="Aspartate Aminotransferase, domain 1"/>
    <property type="match status" value="1"/>
</dbReference>
<dbReference type="EMBL" id="JACHIH010000036">
    <property type="protein sequence ID" value="MBB5049406.1"/>
    <property type="molecule type" value="Genomic_DNA"/>
</dbReference>
<dbReference type="SUPFAM" id="SSF53383">
    <property type="entry name" value="PLP-dependent transferases"/>
    <property type="match status" value="1"/>
</dbReference>
<reference evidence="7 8" key="1">
    <citation type="submission" date="2020-08" db="EMBL/GenBank/DDBJ databases">
        <title>Genomic Encyclopedia of Type Strains, Phase IV (KMG-IV): sequencing the most valuable type-strain genomes for metagenomic binning, comparative biology and taxonomic classification.</title>
        <authorList>
            <person name="Goeker M."/>
        </authorList>
    </citation>
    <scope>NUCLEOTIDE SEQUENCE [LARGE SCALE GENOMIC DNA]</scope>
    <source>
        <strain evidence="7 8">DSM 12706</strain>
    </source>
</reference>
<evidence type="ECO:0000259" key="6">
    <source>
        <dbReference type="Pfam" id="PF01212"/>
    </source>
</evidence>
<evidence type="ECO:0000256" key="1">
    <source>
        <dbReference type="ARBA" id="ARBA00001933"/>
    </source>
</evidence>
<dbReference type="Pfam" id="PF01212">
    <property type="entry name" value="Beta_elim_lyase"/>
    <property type="match status" value="1"/>
</dbReference>
<name>A0A7W7Z7F2_9BRAD</name>
<keyword evidence="7" id="KW-0456">Lyase</keyword>